<evidence type="ECO:0000313" key="3">
    <source>
        <dbReference type="Proteomes" id="UP001501791"/>
    </source>
</evidence>
<organism evidence="2 3">
    <name type="scientific">Brevibacterium picturae</name>
    <dbReference type="NCBI Taxonomy" id="260553"/>
    <lineage>
        <taxon>Bacteria</taxon>
        <taxon>Bacillati</taxon>
        <taxon>Actinomycetota</taxon>
        <taxon>Actinomycetes</taxon>
        <taxon>Micrococcales</taxon>
        <taxon>Brevibacteriaceae</taxon>
        <taxon>Brevibacterium</taxon>
    </lineage>
</organism>
<protein>
    <submittedName>
        <fullName evidence="2">Uncharacterized protein</fullName>
    </submittedName>
</protein>
<dbReference type="EMBL" id="BAAALY010000010">
    <property type="protein sequence ID" value="GAA1547307.1"/>
    <property type="molecule type" value="Genomic_DNA"/>
</dbReference>
<name>A0ABN2BY05_9MICO</name>
<gene>
    <name evidence="2" type="ORF">GCM10009691_22210</name>
</gene>
<proteinExistence type="predicted"/>
<feature type="region of interest" description="Disordered" evidence="1">
    <location>
        <begin position="48"/>
        <end position="72"/>
    </location>
</feature>
<reference evidence="2 3" key="1">
    <citation type="journal article" date="2019" name="Int. J. Syst. Evol. Microbiol.">
        <title>The Global Catalogue of Microorganisms (GCM) 10K type strain sequencing project: providing services to taxonomists for standard genome sequencing and annotation.</title>
        <authorList>
            <consortium name="The Broad Institute Genomics Platform"/>
            <consortium name="The Broad Institute Genome Sequencing Center for Infectious Disease"/>
            <person name="Wu L."/>
            <person name="Ma J."/>
        </authorList>
    </citation>
    <scope>NUCLEOTIDE SEQUENCE [LARGE SCALE GENOMIC DNA]</scope>
    <source>
        <strain evidence="2 3">JCM 13319</strain>
    </source>
</reference>
<evidence type="ECO:0000313" key="2">
    <source>
        <dbReference type="EMBL" id="GAA1547307.1"/>
    </source>
</evidence>
<dbReference type="RefSeq" id="WP_346036139.1">
    <property type="nucleotide sequence ID" value="NZ_BAAALY010000010.1"/>
</dbReference>
<comment type="caution">
    <text evidence="2">The sequence shown here is derived from an EMBL/GenBank/DDBJ whole genome shotgun (WGS) entry which is preliminary data.</text>
</comment>
<dbReference type="Proteomes" id="UP001501791">
    <property type="component" value="Unassembled WGS sequence"/>
</dbReference>
<evidence type="ECO:0000256" key="1">
    <source>
        <dbReference type="SAM" id="MobiDB-lite"/>
    </source>
</evidence>
<accession>A0ABN2BY05</accession>
<sequence>MGLEDEPFDYRITKSGMLIIVRNGRTVMEIGCRKAAVLIPKLGRSDDSDQQLLARATGNYRHGNERHVNRPH</sequence>
<keyword evidence="3" id="KW-1185">Reference proteome</keyword>
<feature type="compositionally biased region" description="Basic and acidic residues" evidence="1">
    <location>
        <begin position="62"/>
        <end position="72"/>
    </location>
</feature>